<proteinExistence type="predicted"/>
<dbReference type="EMBL" id="BMQS01000006">
    <property type="protein sequence ID" value="GGT92616.1"/>
    <property type="molecule type" value="Genomic_DNA"/>
</dbReference>
<accession>A0A830H3B7</accession>
<protein>
    <submittedName>
        <fullName evidence="1">Uncharacterized protein</fullName>
    </submittedName>
</protein>
<evidence type="ECO:0000313" key="1">
    <source>
        <dbReference type="EMBL" id="GGT92616.1"/>
    </source>
</evidence>
<reference evidence="1" key="2">
    <citation type="submission" date="2020-09" db="EMBL/GenBank/DDBJ databases">
        <authorList>
            <person name="Sun Q."/>
            <person name="Ohkuma M."/>
        </authorList>
    </citation>
    <scope>NUCLEOTIDE SEQUENCE</scope>
    <source>
        <strain evidence="1">JCM 31740</strain>
    </source>
</reference>
<name>A0A830H3B7_9CREN</name>
<dbReference type="Proteomes" id="UP000616143">
    <property type="component" value="Unassembled WGS sequence"/>
</dbReference>
<reference evidence="1" key="1">
    <citation type="journal article" date="2014" name="Int. J. Syst. Evol. Microbiol.">
        <title>Complete genome sequence of Corynebacterium casei LMG S-19264T (=DSM 44701T), isolated from a smear-ripened cheese.</title>
        <authorList>
            <consortium name="US DOE Joint Genome Institute (JGI-PGF)"/>
            <person name="Walter F."/>
            <person name="Albersmeier A."/>
            <person name="Kalinowski J."/>
            <person name="Ruckert C."/>
        </authorList>
    </citation>
    <scope>NUCLEOTIDE SEQUENCE</scope>
    <source>
        <strain evidence="1">JCM 31740</strain>
    </source>
</reference>
<sequence length="116" mass="13265">MRVRYLEGRSSTLPGEDYEFKYRFLYRKNTYRVPVSRSSIEVTVTSEDVCAPVVVATGLLYIDQGVVRMGKFRSRGLGILNVKYREVPQEVRGDRSLKDESNLRELLTLKCLGGRG</sequence>
<comment type="caution">
    <text evidence="1">The sequence shown here is derived from an EMBL/GenBank/DDBJ whole genome shotgun (WGS) entry which is preliminary data.</text>
</comment>
<organism evidence="1 2">
    <name type="scientific">Sulfodiicoccus acidiphilus</name>
    <dbReference type="NCBI Taxonomy" id="1670455"/>
    <lineage>
        <taxon>Archaea</taxon>
        <taxon>Thermoproteota</taxon>
        <taxon>Thermoprotei</taxon>
        <taxon>Sulfolobales</taxon>
        <taxon>Sulfolobaceae</taxon>
        <taxon>Sulfodiicoccus</taxon>
    </lineage>
</organism>
<gene>
    <name evidence="1" type="ORF">GCM10007116_07980</name>
</gene>
<evidence type="ECO:0000313" key="2">
    <source>
        <dbReference type="Proteomes" id="UP000616143"/>
    </source>
</evidence>
<dbReference type="AlphaFoldDB" id="A0A830H3B7"/>